<evidence type="ECO:0000256" key="3">
    <source>
        <dbReference type="ARBA" id="ARBA00022723"/>
    </source>
</evidence>
<dbReference type="SMART" id="SM00270">
    <property type="entry name" value="ChtBD1"/>
    <property type="match status" value="3"/>
</dbReference>
<feature type="chain" id="PRO_5013141666" description="Chitin-binding type-1 domain-containing protein" evidence="9">
    <location>
        <begin position="19"/>
        <end position="353"/>
    </location>
</feature>
<dbReference type="PANTHER" id="PTHR46471:SF2">
    <property type="entry name" value="CHITIN DEACETYLASE-RELATED"/>
    <property type="match status" value="1"/>
</dbReference>
<feature type="disulfide bond" evidence="8">
    <location>
        <begin position="153"/>
        <end position="167"/>
    </location>
</feature>
<keyword evidence="5" id="KW-0378">Hydrolase</keyword>
<dbReference type="STRING" id="105696.A0A1Y2LT57"/>
<dbReference type="EMBL" id="KZ107849">
    <property type="protein sequence ID" value="OSS47053.1"/>
    <property type="molecule type" value="Genomic_DNA"/>
</dbReference>
<feature type="disulfide bond" evidence="8">
    <location>
        <begin position="44"/>
        <end position="58"/>
    </location>
</feature>
<dbReference type="InterPro" id="IPR036861">
    <property type="entry name" value="Endochitinase-like_sf"/>
</dbReference>
<dbReference type="Proteomes" id="UP000193240">
    <property type="component" value="Unassembled WGS sequence"/>
</dbReference>
<accession>A0A1Y2LT57</accession>
<evidence type="ECO:0000256" key="7">
    <source>
        <dbReference type="ARBA" id="ARBA00023285"/>
    </source>
</evidence>
<dbReference type="GO" id="GO:0046872">
    <property type="term" value="F:metal ion binding"/>
    <property type="evidence" value="ECO:0007669"/>
    <property type="project" value="UniProtKB-KW"/>
</dbReference>
<evidence type="ECO:0000256" key="1">
    <source>
        <dbReference type="ARBA" id="ARBA00001941"/>
    </source>
</evidence>
<keyword evidence="7" id="KW-0170">Cobalt</keyword>
<dbReference type="AlphaFoldDB" id="A0A1Y2LT57"/>
<feature type="disulfide bond" evidence="8">
    <location>
        <begin position="236"/>
        <end position="250"/>
    </location>
</feature>
<feature type="domain" description="Chitin-binding type-1" evidence="10">
    <location>
        <begin position="219"/>
        <end position="263"/>
    </location>
</feature>
<evidence type="ECO:0000256" key="5">
    <source>
        <dbReference type="ARBA" id="ARBA00022801"/>
    </source>
</evidence>
<dbReference type="GO" id="GO:0016787">
    <property type="term" value="F:hydrolase activity"/>
    <property type="evidence" value="ECO:0007669"/>
    <property type="project" value="UniProtKB-KW"/>
</dbReference>
<evidence type="ECO:0000313" key="12">
    <source>
        <dbReference type="EMBL" id="OSS47053.1"/>
    </source>
</evidence>
<evidence type="ECO:0000256" key="6">
    <source>
        <dbReference type="ARBA" id="ARBA00023277"/>
    </source>
</evidence>
<evidence type="ECO:0000256" key="8">
    <source>
        <dbReference type="PROSITE-ProRule" id="PRU00261"/>
    </source>
</evidence>
<dbReference type="InterPro" id="IPR003609">
    <property type="entry name" value="Pan_app"/>
</dbReference>
<feature type="domain" description="Chitin-binding type-1" evidence="10">
    <location>
        <begin position="134"/>
        <end position="180"/>
    </location>
</feature>
<evidence type="ECO:0000313" key="13">
    <source>
        <dbReference type="Proteomes" id="UP000193240"/>
    </source>
</evidence>
<evidence type="ECO:0008006" key="14">
    <source>
        <dbReference type="Google" id="ProtNLM"/>
    </source>
</evidence>
<evidence type="ECO:0000256" key="4">
    <source>
        <dbReference type="ARBA" id="ARBA00022729"/>
    </source>
</evidence>
<sequence>MRSALLLAFTALPFLGGALKISTSGRCGTQSKTFTCKDSSFGNCCSKSGWCGSTSAYCDTGCQVGFGDCKSTPAKSSSTKLSSTKSPIPSTSSARAIVVSVATTSATLTRSPASTPVAPTATTSAIGNVKISTDGTCGGAEGFTCAGSTFGSCCSAYGWCGSTTGHCDAGCNAAFGICGSTSPSASAASASSSSAPSSFVTSTKTASAAPAPTEVVSTNGQCGSGLTCLGSTFGNCCSQYGYCGSSTGHCGTGCQAGFGKCDAPPAPGELCNVEGFANKAEYYASSFNLLDTTDVSLCATRCLAEAKCTSYLWNPLLGNCAYLTMSLSEGEFIADSSTDQFFWDRACAETISV</sequence>
<dbReference type="InParanoid" id="A0A1Y2LT57"/>
<dbReference type="SUPFAM" id="SSF57016">
    <property type="entry name" value="Plant lectins/antimicrobial peptides"/>
    <property type="match status" value="3"/>
</dbReference>
<dbReference type="Gene3D" id="3.30.60.10">
    <property type="entry name" value="Endochitinase-like"/>
    <property type="match status" value="3"/>
</dbReference>
<gene>
    <name evidence="12" type="ORF">B5807_10108</name>
</gene>
<feature type="disulfide bond" evidence="8">
    <location>
        <begin position="222"/>
        <end position="237"/>
    </location>
</feature>
<protein>
    <recommendedName>
        <fullName evidence="14">Chitin-binding type-1 domain-containing protein</fullName>
    </recommendedName>
</protein>
<dbReference type="OMA" id="SCCSEYY"/>
<keyword evidence="2 8" id="KW-0147">Chitin-binding</keyword>
<dbReference type="GO" id="GO:0008061">
    <property type="term" value="F:chitin binding"/>
    <property type="evidence" value="ECO:0007669"/>
    <property type="project" value="UniProtKB-UniRule"/>
</dbReference>
<comment type="caution">
    <text evidence="8">Lacks conserved residue(s) required for the propagation of feature annotation.</text>
</comment>
<keyword evidence="8" id="KW-1015">Disulfide bond</keyword>
<feature type="signal peptide" evidence="9">
    <location>
        <begin position="1"/>
        <end position="18"/>
    </location>
</feature>
<dbReference type="PANTHER" id="PTHR46471">
    <property type="entry name" value="CHITIN DEACETYLASE"/>
    <property type="match status" value="1"/>
</dbReference>
<feature type="domain" description="Chitin-binding type-1" evidence="10">
    <location>
        <begin position="24"/>
        <end position="71"/>
    </location>
</feature>
<organism evidence="12 13">
    <name type="scientific">Epicoccum nigrum</name>
    <name type="common">Soil fungus</name>
    <name type="synonym">Epicoccum purpurascens</name>
    <dbReference type="NCBI Taxonomy" id="105696"/>
    <lineage>
        <taxon>Eukaryota</taxon>
        <taxon>Fungi</taxon>
        <taxon>Dikarya</taxon>
        <taxon>Ascomycota</taxon>
        <taxon>Pezizomycotina</taxon>
        <taxon>Dothideomycetes</taxon>
        <taxon>Pleosporomycetidae</taxon>
        <taxon>Pleosporales</taxon>
        <taxon>Pleosporineae</taxon>
        <taxon>Didymellaceae</taxon>
        <taxon>Epicoccum</taxon>
    </lineage>
</organism>
<keyword evidence="3" id="KW-0479">Metal-binding</keyword>
<dbReference type="PROSITE" id="PS50941">
    <property type="entry name" value="CHIT_BIND_I_2"/>
    <property type="match status" value="3"/>
</dbReference>
<comment type="cofactor">
    <cofactor evidence="1">
        <name>Co(2+)</name>
        <dbReference type="ChEBI" id="CHEBI:48828"/>
    </cofactor>
</comment>
<evidence type="ECO:0000259" key="11">
    <source>
        <dbReference type="PROSITE" id="PS50948"/>
    </source>
</evidence>
<proteinExistence type="predicted"/>
<keyword evidence="6" id="KW-0119">Carbohydrate metabolism</keyword>
<reference evidence="12 13" key="1">
    <citation type="journal article" date="2017" name="Genome Announc.">
        <title>Genome sequence of the saprophytic ascomycete Epicoccum nigrum ICMP 19927 strain isolated from New Zealand.</title>
        <authorList>
            <person name="Fokin M."/>
            <person name="Fleetwood D."/>
            <person name="Weir B.S."/>
            <person name="Villas-Boas S.G."/>
        </authorList>
    </citation>
    <scope>NUCLEOTIDE SEQUENCE [LARGE SCALE GENOMIC DNA]</scope>
    <source>
        <strain evidence="12 13">ICMP 19927</strain>
    </source>
</reference>
<dbReference type="Pfam" id="PF00187">
    <property type="entry name" value="Chitin_bind_1"/>
    <property type="match status" value="1"/>
</dbReference>
<dbReference type="InterPro" id="IPR001002">
    <property type="entry name" value="Chitin-bd_1"/>
</dbReference>
<feature type="domain" description="Apple" evidence="11">
    <location>
        <begin position="271"/>
        <end position="347"/>
    </location>
</feature>
<name>A0A1Y2LT57_EPING</name>
<evidence type="ECO:0000256" key="2">
    <source>
        <dbReference type="ARBA" id="ARBA00022669"/>
    </source>
</evidence>
<evidence type="ECO:0000259" key="10">
    <source>
        <dbReference type="PROSITE" id="PS50941"/>
    </source>
</evidence>
<dbReference type="PROSITE" id="PS50948">
    <property type="entry name" value="PAN"/>
    <property type="match status" value="1"/>
</dbReference>
<keyword evidence="4 9" id="KW-0732">Signal</keyword>
<evidence type="ECO:0000256" key="9">
    <source>
        <dbReference type="SAM" id="SignalP"/>
    </source>
</evidence>
<dbReference type="CDD" id="cd11618">
    <property type="entry name" value="ChtBD1_1"/>
    <property type="match status" value="3"/>
</dbReference>
<keyword evidence="13" id="KW-1185">Reference proteome</keyword>